<evidence type="ECO:0000313" key="3">
    <source>
        <dbReference type="Proteomes" id="UP000249458"/>
    </source>
</evidence>
<evidence type="ECO:0000256" key="1">
    <source>
        <dbReference type="SAM" id="Phobius"/>
    </source>
</evidence>
<accession>A0A364LJ77</accession>
<name>A0A364LJ77_9GAMM</name>
<dbReference type="EMBL" id="MVJN01000005">
    <property type="protein sequence ID" value="RAP36560.1"/>
    <property type="molecule type" value="Genomic_DNA"/>
</dbReference>
<proteinExistence type="predicted"/>
<sequence>MNISNTGAWWFGVSLSLILGFLALQINPLFPPSKLSQQELTELISFFKFIKNNTAANQSVP</sequence>
<dbReference type="Proteomes" id="UP000249458">
    <property type="component" value="Unassembled WGS sequence"/>
</dbReference>
<reference evidence="2 3" key="1">
    <citation type="submission" date="2017-02" db="EMBL/GenBank/DDBJ databases">
        <title>Legionella quilivanii strain from human: case report and whole genome sequencing analysis.</title>
        <authorList>
            <person name="Lalancette C."/>
            <person name="Leduc J.-M."/>
            <person name="Levesque S."/>
            <person name="Fournier E."/>
            <person name="Saoud J."/>
            <person name="Faucher S.P."/>
            <person name="Bernard K."/>
            <person name="Martineau C."/>
            <person name="Longtin J."/>
        </authorList>
    </citation>
    <scope>NUCLEOTIDE SEQUENCE [LARGE SCALE GENOMIC DNA]</scope>
    <source>
        <strain evidence="2 3">ID143958</strain>
    </source>
</reference>
<protein>
    <submittedName>
        <fullName evidence="2">Uncharacterized protein</fullName>
    </submittedName>
</protein>
<comment type="caution">
    <text evidence="2">The sequence shown here is derived from an EMBL/GenBank/DDBJ whole genome shotgun (WGS) entry which is preliminary data.</text>
</comment>
<keyword evidence="1" id="KW-0812">Transmembrane</keyword>
<feature type="transmembrane region" description="Helical" evidence="1">
    <location>
        <begin position="6"/>
        <end position="24"/>
    </location>
</feature>
<keyword evidence="1" id="KW-0472">Membrane</keyword>
<evidence type="ECO:0000313" key="2">
    <source>
        <dbReference type="EMBL" id="RAP36560.1"/>
    </source>
</evidence>
<dbReference type="AlphaFoldDB" id="A0A364LJ77"/>
<keyword evidence="1" id="KW-1133">Transmembrane helix</keyword>
<organism evidence="2 3">
    <name type="scientific">Legionella quinlivanii</name>
    <dbReference type="NCBI Taxonomy" id="45073"/>
    <lineage>
        <taxon>Bacteria</taxon>
        <taxon>Pseudomonadati</taxon>
        <taxon>Pseudomonadota</taxon>
        <taxon>Gammaproteobacteria</taxon>
        <taxon>Legionellales</taxon>
        <taxon>Legionellaceae</taxon>
        <taxon>Legionella</taxon>
    </lineage>
</organism>
<gene>
    <name evidence="2" type="ORF">B1207_07055</name>
</gene>